<protein>
    <submittedName>
        <fullName evidence="1">Uncharacterized protein</fullName>
    </submittedName>
</protein>
<evidence type="ECO:0000313" key="2">
    <source>
        <dbReference type="Proteomes" id="UP000256269"/>
    </source>
</evidence>
<proteinExistence type="predicted"/>
<accession>A0A3E0GXJ0</accession>
<evidence type="ECO:0000313" key="1">
    <source>
        <dbReference type="EMBL" id="REH30984.1"/>
    </source>
</evidence>
<comment type="caution">
    <text evidence="1">The sequence shown here is derived from an EMBL/GenBank/DDBJ whole genome shotgun (WGS) entry which is preliminary data.</text>
</comment>
<sequence>MVRCWAVTTDHIHWLATTVLHRAGIPLPTTGQHDITLPAAG</sequence>
<dbReference type="Proteomes" id="UP000256269">
    <property type="component" value="Unassembled WGS sequence"/>
</dbReference>
<organism evidence="1 2">
    <name type="scientific">Kutzneria buriramensis</name>
    <dbReference type="NCBI Taxonomy" id="1045776"/>
    <lineage>
        <taxon>Bacteria</taxon>
        <taxon>Bacillati</taxon>
        <taxon>Actinomycetota</taxon>
        <taxon>Actinomycetes</taxon>
        <taxon>Pseudonocardiales</taxon>
        <taxon>Pseudonocardiaceae</taxon>
        <taxon>Kutzneria</taxon>
    </lineage>
</organism>
<reference evidence="1 2" key="1">
    <citation type="submission" date="2018-08" db="EMBL/GenBank/DDBJ databases">
        <title>Genomic Encyclopedia of Archaeal and Bacterial Type Strains, Phase II (KMG-II): from individual species to whole genera.</title>
        <authorList>
            <person name="Goeker M."/>
        </authorList>
    </citation>
    <scope>NUCLEOTIDE SEQUENCE [LARGE SCALE GENOMIC DNA]</scope>
    <source>
        <strain evidence="1 2">DSM 45791</strain>
    </source>
</reference>
<name>A0A3E0GXJ0_9PSEU</name>
<keyword evidence="2" id="KW-1185">Reference proteome</keyword>
<dbReference type="EMBL" id="QUNO01000022">
    <property type="protein sequence ID" value="REH30984.1"/>
    <property type="molecule type" value="Genomic_DNA"/>
</dbReference>
<gene>
    <name evidence="1" type="ORF">BCF44_1227</name>
</gene>
<dbReference type="RefSeq" id="WP_281283230.1">
    <property type="nucleotide sequence ID" value="NZ_CP144376.1"/>
</dbReference>
<dbReference type="AlphaFoldDB" id="A0A3E0GXJ0"/>